<accession>A0A8C6KSK8</accession>
<dbReference type="SUPFAM" id="SSF49785">
    <property type="entry name" value="Galactose-binding domain-like"/>
    <property type="match status" value="2"/>
</dbReference>
<feature type="domain" description="Fucolectin tachylectin-4 pentraxin-1" evidence="8">
    <location>
        <begin position="160"/>
        <end position="297"/>
    </location>
</feature>
<evidence type="ECO:0000256" key="2">
    <source>
        <dbReference type="ARBA" id="ARBA00010147"/>
    </source>
</evidence>
<dbReference type="Pfam" id="PF22633">
    <property type="entry name" value="F5_F8_type_C_2"/>
    <property type="match status" value="2"/>
</dbReference>
<comment type="similarity">
    <text evidence="2">Belongs to the fucolectin family.</text>
</comment>
<evidence type="ECO:0000256" key="5">
    <source>
        <dbReference type="ARBA" id="ARBA00022734"/>
    </source>
</evidence>
<dbReference type="InterPro" id="IPR006585">
    <property type="entry name" value="FTP1"/>
</dbReference>
<keyword evidence="5" id="KW-0430">Lectin</keyword>
<evidence type="ECO:0000256" key="4">
    <source>
        <dbReference type="ARBA" id="ARBA00022723"/>
    </source>
</evidence>
<evidence type="ECO:0000256" key="7">
    <source>
        <dbReference type="ARBA" id="ARBA00023157"/>
    </source>
</evidence>
<keyword evidence="4" id="KW-0479">Metal-binding</keyword>
<dbReference type="InterPro" id="IPR008979">
    <property type="entry name" value="Galactose-bd-like_sf"/>
</dbReference>
<dbReference type="GO" id="GO:0001868">
    <property type="term" value="P:regulation of complement activation, lectin pathway"/>
    <property type="evidence" value="ECO:0007669"/>
    <property type="project" value="UniProtKB-ARBA"/>
</dbReference>
<sequence length="316" mass="35123">MNSYTDTIYQSLFLLLIRKKGKCYLTDKKSSQSSNYTDGSTIFSSNRAFDGDRSACSHTLQQENSWWSIDLQGVYNISCISIYNKIADNADISGSQIYIGPDLNWTVLCSPPPVFYVFLCHPYFKAFLSLVYSTADRVLHKYFGSEMNPCLFLFADVCSSQNVDLNGKKSSQSSNFANLTSDRAFDGSLSTCSHTLQQVNSWWSVDLQGVYNISCISIFSVVSSNGVTDISGSQIYVGFSQPNNRTNNPLVQNITGFRLNKNNVYSFSTPVLGRYVTVITPHNHHMVLCEVNITGTEVGRCDVLSHVHSAAGELIK</sequence>
<protein>
    <recommendedName>
        <fullName evidence="8">Fucolectin tachylectin-4 pentraxin-1 domain-containing protein</fullName>
    </recommendedName>
</protein>
<dbReference type="Proteomes" id="UP000694548">
    <property type="component" value="Chromosome sgr05"/>
</dbReference>
<dbReference type="Ensembl" id="ENSNFUT00015008730.1">
    <property type="protein sequence ID" value="ENSNFUP00015008301.1"/>
    <property type="gene ID" value="ENSNFUG00015004035.1"/>
</dbReference>
<reference evidence="9" key="3">
    <citation type="submission" date="2025-09" db="UniProtKB">
        <authorList>
            <consortium name="Ensembl"/>
        </authorList>
    </citation>
    <scope>IDENTIFICATION</scope>
</reference>
<evidence type="ECO:0000313" key="10">
    <source>
        <dbReference type="Proteomes" id="UP000694548"/>
    </source>
</evidence>
<comment type="function">
    <text evidence="1">Acts as a defensive agent. Recognizes blood group fucosylated oligosaccharides including A, B, H and Lewis B-type antigens. Does not recognize Lewis A antigen and has low affinity for monovalent haptens.</text>
</comment>
<name>A0A8C6KSK8_NOTFU</name>
<dbReference type="SMART" id="SM00607">
    <property type="entry name" value="FTP"/>
    <property type="match status" value="1"/>
</dbReference>
<dbReference type="GO" id="GO:0042806">
    <property type="term" value="F:fucose binding"/>
    <property type="evidence" value="ECO:0007669"/>
    <property type="project" value="UniProtKB-ARBA"/>
</dbReference>
<evidence type="ECO:0000313" key="9">
    <source>
        <dbReference type="Ensembl" id="ENSNFUP00015008301.1"/>
    </source>
</evidence>
<dbReference type="Gene3D" id="2.60.120.260">
    <property type="entry name" value="Galactose-binding domain-like"/>
    <property type="match status" value="2"/>
</dbReference>
<dbReference type="PANTHER" id="PTHR45713:SF20">
    <property type="entry name" value="FUCOLECTIN TACHYLECTIN-4 PENTRAXIN-1 DOMAIN-CONTAINING PROTEIN"/>
    <property type="match status" value="1"/>
</dbReference>
<proteinExistence type="inferred from homology"/>
<keyword evidence="7" id="KW-1015">Disulfide bond</keyword>
<evidence type="ECO:0000256" key="3">
    <source>
        <dbReference type="ARBA" id="ARBA00011233"/>
    </source>
</evidence>
<reference evidence="9" key="1">
    <citation type="submission" date="2014-08" db="EMBL/GenBank/DDBJ databases">
        <authorList>
            <person name="Senf B."/>
            <person name="Petzold A."/>
            <person name="Downie B.R."/>
            <person name="Koch P."/>
            <person name="Platzer M."/>
        </authorList>
    </citation>
    <scope>NUCLEOTIDE SEQUENCE [LARGE SCALE GENOMIC DNA]</scope>
    <source>
        <strain evidence="9">GRZ</strain>
    </source>
</reference>
<evidence type="ECO:0000256" key="6">
    <source>
        <dbReference type="ARBA" id="ARBA00022837"/>
    </source>
</evidence>
<evidence type="ECO:0000256" key="1">
    <source>
        <dbReference type="ARBA" id="ARBA00002219"/>
    </source>
</evidence>
<dbReference type="AlphaFoldDB" id="A0A8C6KSK8"/>
<dbReference type="GO" id="GO:0046872">
    <property type="term" value="F:metal ion binding"/>
    <property type="evidence" value="ECO:0007669"/>
    <property type="project" value="UniProtKB-KW"/>
</dbReference>
<organism evidence="9 10">
    <name type="scientific">Nothobranchius furzeri</name>
    <name type="common">Turquoise killifish</name>
    <dbReference type="NCBI Taxonomy" id="105023"/>
    <lineage>
        <taxon>Eukaryota</taxon>
        <taxon>Metazoa</taxon>
        <taxon>Chordata</taxon>
        <taxon>Craniata</taxon>
        <taxon>Vertebrata</taxon>
        <taxon>Euteleostomi</taxon>
        <taxon>Actinopterygii</taxon>
        <taxon>Neopterygii</taxon>
        <taxon>Teleostei</taxon>
        <taxon>Neoteleostei</taxon>
        <taxon>Acanthomorphata</taxon>
        <taxon>Ovalentaria</taxon>
        <taxon>Atherinomorphae</taxon>
        <taxon>Cyprinodontiformes</taxon>
        <taxon>Nothobranchiidae</taxon>
        <taxon>Nothobranchius</taxon>
    </lineage>
</organism>
<reference evidence="9" key="2">
    <citation type="submission" date="2025-08" db="UniProtKB">
        <authorList>
            <consortium name="Ensembl"/>
        </authorList>
    </citation>
    <scope>IDENTIFICATION</scope>
</reference>
<keyword evidence="10" id="KW-1185">Reference proteome</keyword>
<dbReference type="GeneTree" id="ENSGT00940000172126"/>
<comment type="subunit">
    <text evidence="3">Homotrimer.</text>
</comment>
<keyword evidence="6" id="KW-0106">Calcium</keyword>
<dbReference type="GO" id="GO:0010185">
    <property type="term" value="P:regulation of cellular defense response"/>
    <property type="evidence" value="ECO:0007669"/>
    <property type="project" value="UniProtKB-ARBA"/>
</dbReference>
<dbReference type="PANTHER" id="PTHR45713">
    <property type="entry name" value="FTP DOMAIN-CONTAINING PROTEIN"/>
    <property type="match status" value="1"/>
</dbReference>
<evidence type="ECO:0000259" key="8">
    <source>
        <dbReference type="SMART" id="SM00607"/>
    </source>
</evidence>
<dbReference type="InterPro" id="IPR051941">
    <property type="entry name" value="BG_Antigen-Binding_Lectin"/>
</dbReference>